<organism evidence="1">
    <name type="scientific">marine sediment metagenome</name>
    <dbReference type="NCBI Taxonomy" id="412755"/>
    <lineage>
        <taxon>unclassified sequences</taxon>
        <taxon>metagenomes</taxon>
        <taxon>ecological metagenomes</taxon>
    </lineage>
</organism>
<accession>A0A0F8YTN4</accession>
<comment type="caution">
    <text evidence="1">The sequence shown here is derived from an EMBL/GenBank/DDBJ whole genome shotgun (WGS) entry which is preliminary data.</text>
</comment>
<name>A0A0F8YTN4_9ZZZZ</name>
<sequence length="37" mass="4263">LKLCELQPDIKELFTLTSLDKIFDIKDDETSGLLGFY</sequence>
<dbReference type="Gene3D" id="3.30.750.24">
    <property type="entry name" value="STAS domain"/>
    <property type="match status" value="1"/>
</dbReference>
<evidence type="ECO:0008006" key="2">
    <source>
        <dbReference type="Google" id="ProtNLM"/>
    </source>
</evidence>
<feature type="non-terminal residue" evidence="1">
    <location>
        <position position="1"/>
    </location>
</feature>
<reference evidence="1" key="1">
    <citation type="journal article" date="2015" name="Nature">
        <title>Complex archaea that bridge the gap between prokaryotes and eukaryotes.</title>
        <authorList>
            <person name="Spang A."/>
            <person name="Saw J.H."/>
            <person name="Jorgensen S.L."/>
            <person name="Zaremba-Niedzwiedzka K."/>
            <person name="Martijn J."/>
            <person name="Lind A.E."/>
            <person name="van Eijk R."/>
            <person name="Schleper C."/>
            <person name="Guy L."/>
            <person name="Ettema T.J."/>
        </authorList>
    </citation>
    <scope>NUCLEOTIDE SEQUENCE</scope>
</reference>
<dbReference type="EMBL" id="LAZR01051598">
    <property type="protein sequence ID" value="KKK84813.1"/>
    <property type="molecule type" value="Genomic_DNA"/>
</dbReference>
<dbReference type="InterPro" id="IPR036513">
    <property type="entry name" value="STAS_dom_sf"/>
</dbReference>
<proteinExistence type="predicted"/>
<gene>
    <name evidence="1" type="ORF">LCGC14_2779550</name>
</gene>
<protein>
    <recommendedName>
        <fullName evidence="2">STAS domain-containing protein</fullName>
    </recommendedName>
</protein>
<evidence type="ECO:0000313" key="1">
    <source>
        <dbReference type="EMBL" id="KKK84813.1"/>
    </source>
</evidence>
<dbReference type="AlphaFoldDB" id="A0A0F8YTN4"/>